<organism evidence="1 2">
    <name type="scientific">Colletotrichum truncatum</name>
    <name type="common">Anthracnose fungus</name>
    <name type="synonym">Colletotrichum capsici</name>
    <dbReference type="NCBI Taxonomy" id="5467"/>
    <lineage>
        <taxon>Eukaryota</taxon>
        <taxon>Fungi</taxon>
        <taxon>Dikarya</taxon>
        <taxon>Ascomycota</taxon>
        <taxon>Pezizomycotina</taxon>
        <taxon>Sordariomycetes</taxon>
        <taxon>Hypocreomycetidae</taxon>
        <taxon>Glomerellales</taxon>
        <taxon>Glomerellaceae</taxon>
        <taxon>Colletotrichum</taxon>
        <taxon>Colletotrichum truncatum species complex</taxon>
    </lineage>
</organism>
<name>A0ACC3Z521_COLTU</name>
<protein>
    <submittedName>
        <fullName evidence="1">Oxidoreductase family protein</fullName>
    </submittedName>
</protein>
<dbReference type="EMBL" id="VUJX02000003">
    <property type="protein sequence ID" value="KAL0939194.1"/>
    <property type="molecule type" value="Genomic_DNA"/>
</dbReference>
<keyword evidence="2" id="KW-1185">Reference proteome</keyword>
<dbReference type="Proteomes" id="UP000805649">
    <property type="component" value="Unassembled WGS sequence"/>
</dbReference>
<comment type="caution">
    <text evidence="1">The sequence shown here is derived from an EMBL/GenBank/DDBJ whole genome shotgun (WGS) entry which is preliminary data.</text>
</comment>
<evidence type="ECO:0000313" key="1">
    <source>
        <dbReference type="EMBL" id="KAL0939194.1"/>
    </source>
</evidence>
<reference evidence="1 2" key="1">
    <citation type="journal article" date="2020" name="Phytopathology">
        <title>Genome Sequence Resources of Colletotrichum truncatum, C. plurivorum, C. musicola, and C. sojae: Four Species Pathogenic to Soybean (Glycine max).</title>
        <authorList>
            <person name="Rogerio F."/>
            <person name="Boufleur T.R."/>
            <person name="Ciampi-Guillardi M."/>
            <person name="Sukno S.A."/>
            <person name="Thon M.R."/>
            <person name="Massola Junior N.S."/>
            <person name="Baroncelli R."/>
        </authorList>
    </citation>
    <scope>NUCLEOTIDE SEQUENCE [LARGE SCALE GENOMIC DNA]</scope>
    <source>
        <strain evidence="1 2">CMES1059</strain>
    </source>
</reference>
<sequence length="132" mass="14718">MDIQRCMNLTGQTPGYNDIPKNITVGLAPNFLEFNEAMQKCCSPNQIQTSENTCAVWCELSRDFMKEAKKTSDNATHHLWKCLAGQLNLEGEIDDVFVIEQESISMLSSKPPSLVMMGITMLLFFGGFSGLM</sequence>
<accession>A0ACC3Z521</accession>
<evidence type="ECO:0000313" key="2">
    <source>
        <dbReference type="Proteomes" id="UP000805649"/>
    </source>
</evidence>
<gene>
    <name evidence="1" type="ORF">CTRU02_205804</name>
</gene>
<proteinExistence type="predicted"/>